<dbReference type="Proteomes" id="UP000176544">
    <property type="component" value="Unassembled WGS sequence"/>
</dbReference>
<feature type="transmembrane region" description="Helical" evidence="1">
    <location>
        <begin position="7"/>
        <end position="30"/>
    </location>
</feature>
<dbReference type="InterPro" id="IPR014717">
    <property type="entry name" value="Transl_elong_EF1B/ribsomal_bS6"/>
</dbReference>
<evidence type="ECO:0000313" key="2">
    <source>
        <dbReference type="EMBL" id="OGY60543.1"/>
    </source>
</evidence>
<dbReference type="GO" id="GO:0043107">
    <property type="term" value="P:type IV pilus-dependent motility"/>
    <property type="evidence" value="ECO:0007669"/>
    <property type="project" value="InterPro"/>
</dbReference>
<evidence type="ECO:0008006" key="4">
    <source>
        <dbReference type="Google" id="ProtNLM"/>
    </source>
</evidence>
<proteinExistence type="predicted"/>
<keyword evidence="1" id="KW-1133">Transmembrane helix</keyword>
<accession>A0A1G1Z7D4</accession>
<dbReference type="GO" id="GO:0043683">
    <property type="term" value="P:type IV pilus assembly"/>
    <property type="evidence" value="ECO:0007669"/>
    <property type="project" value="InterPro"/>
</dbReference>
<evidence type="ECO:0000313" key="3">
    <source>
        <dbReference type="Proteomes" id="UP000176544"/>
    </source>
</evidence>
<gene>
    <name evidence="2" type="ORF">A3I33_02040</name>
</gene>
<dbReference type="Gene3D" id="3.30.70.60">
    <property type="match status" value="1"/>
</dbReference>
<protein>
    <recommendedName>
        <fullName evidence="4">Type 4 fimbrial biogenesis protein PilO</fullName>
    </recommendedName>
</protein>
<organism evidence="2 3">
    <name type="scientific">Candidatus Colwellbacteria bacterium RIFCSPLOWO2_02_FULL_45_11</name>
    <dbReference type="NCBI Taxonomy" id="1797692"/>
    <lineage>
        <taxon>Bacteria</taxon>
        <taxon>Candidatus Colwelliibacteriota</taxon>
    </lineage>
</organism>
<dbReference type="STRING" id="1797692.A3I33_02040"/>
<sequence>MNPALRRLIGVTISMSFFLGALVLFFAFIVPTASEIQELRGERNALSTLLEVESARIETVRRLFEEYGSVSTLQSTLGKALPRAEEVPGIINQLNGMAKASDVTISSLDINLPAIKAGNKEDVIKPVGKVQVTFTVTGDYKSIKSYLDSIETNVRVMDVEKLGLQGGAEGTTLSYNIVVSAYYQL</sequence>
<comment type="caution">
    <text evidence="2">The sequence shown here is derived from an EMBL/GenBank/DDBJ whole genome shotgun (WGS) entry which is preliminary data.</text>
</comment>
<dbReference type="InterPro" id="IPR007445">
    <property type="entry name" value="PilO"/>
</dbReference>
<dbReference type="EMBL" id="MHJA01000029">
    <property type="protein sequence ID" value="OGY60543.1"/>
    <property type="molecule type" value="Genomic_DNA"/>
</dbReference>
<name>A0A1G1Z7D4_9BACT</name>
<evidence type="ECO:0000256" key="1">
    <source>
        <dbReference type="SAM" id="Phobius"/>
    </source>
</evidence>
<keyword evidence="1" id="KW-0812">Transmembrane</keyword>
<dbReference type="Pfam" id="PF04350">
    <property type="entry name" value="PilO"/>
    <property type="match status" value="1"/>
</dbReference>
<reference evidence="2 3" key="1">
    <citation type="journal article" date="2016" name="Nat. Commun.">
        <title>Thousands of microbial genomes shed light on interconnected biogeochemical processes in an aquifer system.</title>
        <authorList>
            <person name="Anantharaman K."/>
            <person name="Brown C.T."/>
            <person name="Hug L.A."/>
            <person name="Sharon I."/>
            <person name="Castelle C.J."/>
            <person name="Probst A.J."/>
            <person name="Thomas B.C."/>
            <person name="Singh A."/>
            <person name="Wilkins M.J."/>
            <person name="Karaoz U."/>
            <person name="Brodie E.L."/>
            <person name="Williams K.H."/>
            <person name="Hubbard S.S."/>
            <person name="Banfield J.F."/>
        </authorList>
    </citation>
    <scope>NUCLEOTIDE SEQUENCE [LARGE SCALE GENOMIC DNA]</scope>
</reference>
<keyword evidence="1" id="KW-0472">Membrane</keyword>
<dbReference type="AlphaFoldDB" id="A0A1G1Z7D4"/>